<evidence type="ECO:0000256" key="6">
    <source>
        <dbReference type="ARBA" id="ARBA00022842"/>
    </source>
</evidence>
<dbReference type="GO" id="GO:0004722">
    <property type="term" value="F:protein serine/threonine phosphatase activity"/>
    <property type="evidence" value="ECO:0007669"/>
    <property type="project" value="UniProtKB-EC"/>
</dbReference>
<comment type="similarity">
    <text evidence="9">Belongs to the PP2C family.</text>
</comment>
<dbReference type="PROSITE" id="PS01032">
    <property type="entry name" value="PPM_1"/>
    <property type="match status" value="1"/>
</dbReference>
<dbReference type="InterPro" id="IPR015655">
    <property type="entry name" value="PP2C"/>
</dbReference>
<name>A0AAW2VSQ6_9LAMI</name>
<dbReference type="InterPro" id="IPR000222">
    <property type="entry name" value="PP2C_BS"/>
</dbReference>
<evidence type="ECO:0000259" key="11">
    <source>
        <dbReference type="PROSITE" id="PS51746"/>
    </source>
</evidence>
<comment type="cofactor">
    <cofactor evidence="1">
        <name>Mn(2+)</name>
        <dbReference type="ChEBI" id="CHEBI:29035"/>
    </cofactor>
</comment>
<feature type="compositionally biased region" description="Polar residues" evidence="10">
    <location>
        <begin position="19"/>
        <end position="31"/>
    </location>
</feature>
<keyword evidence="8" id="KW-0464">Manganese</keyword>
<proteinExistence type="inferred from homology"/>
<organism evidence="12">
    <name type="scientific">Sesamum latifolium</name>
    <dbReference type="NCBI Taxonomy" id="2727402"/>
    <lineage>
        <taxon>Eukaryota</taxon>
        <taxon>Viridiplantae</taxon>
        <taxon>Streptophyta</taxon>
        <taxon>Embryophyta</taxon>
        <taxon>Tracheophyta</taxon>
        <taxon>Spermatophyta</taxon>
        <taxon>Magnoliopsida</taxon>
        <taxon>eudicotyledons</taxon>
        <taxon>Gunneridae</taxon>
        <taxon>Pentapetalae</taxon>
        <taxon>asterids</taxon>
        <taxon>lamiids</taxon>
        <taxon>Lamiales</taxon>
        <taxon>Pedaliaceae</taxon>
        <taxon>Sesamum</taxon>
    </lineage>
</organism>
<keyword evidence="5 9" id="KW-0378">Hydrolase</keyword>
<dbReference type="EC" id="3.1.3.16" evidence="3"/>
<dbReference type="CDD" id="cd00143">
    <property type="entry name" value="PP2Cc"/>
    <property type="match status" value="1"/>
</dbReference>
<evidence type="ECO:0000256" key="7">
    <source>
        <dbReference type="ARBA" id="ARBA00022912"/>
    </source>
</evidence>
<dbReference type="InterPro" id="IPR001932">
    <property type="entry name" value="PPM-type_phosphatase-like_dom"/>
</dbReference>
<evidence type="ECO:0000256" key="9">
    <source>
        <dbReference type="RuleBase" id="RU003465"/>
    </source>
</evidence>
<dbReference type="PANTHER" id="PTHR47992">
    <property type="entry name" value="PROTEIN PHOSPHATASE"/>
    <property type="match status" value="1"/>
</dbReference>
<evidence type="ECO:0000256" key="3">
    <source>
        <dbReference type="ARBA" id="ARBA00013081"/>
    </source>
</evidence>
<dbReference type="GO" id="GO:0046872">
    <property type="term" value="F:metal ion binding"/>
    <property type="evidence" value="ECO:0007669"/>
    <property type="project" value="UniProtKB-KW"/>
</dbReference>
<dbReference type="Gene3D" id="3.60.40.10">
    <property type="entry name" value="PPM-type phosphatase domain"/>
    <property type="match status" value="1"/>
</dbReference>
<sequence length="332" mass="36111">MIEDLPTLPYLFSSSECTMKTDQEQPQSQPPSAGISLTAPAQQAAAELLHESRPNTSIQPKNPDALVSGAGMSYLTGDKKAKLTYGYSSFKGKRASMEDYYEIRISEVDGQTVGLFGVFDGHGGFRTAEYLKKYLFENLSSHPDFLRDTKSAIVEAFKQTDTNYLNEEKGQQKDAGSTASTAVLVRDKIFVANVGDSRVVACRAGSAIPLSIDHKPDRSDERERIEQAGGFVVWAGTWRVGGVLAVSRAFGDKLLRPYVVADPEIQEEEVDGVEFIIIASDGLWNVLSNKDAVTIVQDIADAEAASKKLVEEAYGKGSSDNITCVVVCFEKS</sequence>
<comment type="caution">
    <text evidence="12">The sequence shown here is derived from an EMBL/GenBank/DDBJ whole genome shotgun (WGS) entry which is preliminary data.</text>
</comment>
<feature type="region of interest" description="Disordered" evidence="10">
    <location>
        <begin position="19"/>
        <end position="40"/>
    </location>
</feature>
<evidence type="ECO:0000256" key="1">
    <source>
        <dbReference type="ARBA" id="ARBA00001936"/>
    </source>
</evidence>
<evidence type="ECO:0000256" key="4">
    <source>
        <dbReference type="ARBA" id="ARBA00022723"/>
    </source>
</evidence>
<dbReference type="SMART" id="SM00332">
    <property type="entry name" value="PP2Cc"/>
    <property type="match status" value="1"/>
</dbReference>
<reference evidence="12" key="1">
    <citation type="submission" date="2020-06" db="EMBL/GenBank/DDBJ databases">
        <authorList>
            <person name="Li T."/>
            <person name="Hu X."/>
            <person name="Zhang T."/>
            <person name="Song X."/>
            <person name="Zhang H."/>
            <person name="Dai N."/>
            <person name="Sheng W."/>
            <person name="Hou X."/>
            <person name="Wei L."/>
        </authorList>
    </citation>
    <scope>NUCLEOTIDE SEQUENCE</scope>
    <source>
        <strain evidence="12">KEN1</strain>
        <tissue evidence="12">Leaf</tissue>
    </source>
</reference>
<keyword evidence="4" id="KW-0479">Metal-binding</keyword>
<dbReference type="PROSITE" id="PS51746">
    <property type="entry name" value="PPM_2"/>
    <property type="match status" value="1"/>
</dbReference>
<dbReference type="EMBL" id="JACGWN010000009">
    <property type="protein sequence ID" value="KAL0432253.1"/>
    <property type="molecule type" value="Genomic_DNA"/>
</dbReference>
<keyword evidence="6" id="KW-0460">Magnesium</keyword>
<gene>
    <name evidence="12" type="ORF">Slati_2559600</name>
</gene>
<evidence type="ECO:0000256" key="8">
    <source>
        <dbReference type="ARBA" id="ARBA00023211"/>
    </source>
</evidence>
<accession>A0AAW2VSQ6</accession>
<keyword evidence="7 9" id="KW-0904">Protein phosphatase</keyword>
<evidence type="ECO:0000256" key="10">
    <source>
        <dbReference type="SAM" id="MobiDB-lite"/>
    </source>
</evidence>
<comment type="cofactor">
    <cofactor evidence="2">
        <name>Mg(2+)</name>
        <dbReference type="ChEBI" id="CHEBI:18420"/>
    </cofactor>
</comment>
<evidence type="ECO:0000256" key="2">
    <source>
        <dbReference type="ARBA" id="ARBA00001946"/>
    </source>
</evidence>
<dbReference type="Pfam" id="PF00481">
    <property type="entry name" value="PP2C"/>
    <property type="match status" value="1"/>
</dbReference>
<dbReference type="InterPro" id="IPR036457">
    <property type="entry name" value="PPM-type-like_dom_sf"/>
</dbReference>
<feature type="domain" description="PPM-type phosphatase" evidence="11">
    <location>
        <begin position="84"/>
        <end position="329"/>
    </location>
</feature>
<protein>
    <recommendedName>
        <fullName evidence="3">protein-serine/threonine phosphatase</fullName>
        <ecNumber evidence="3">3.1.3.16</ecNumber>
    </recommendedName>
</protein>
<evidence type="ECO:0000256" key="5">
    <source>
        <dbReference type="ARBA" id="ARBA00022801"/>
    </source>
</evidence>
<evidence type="ECO:0000313" key="12">
    <source>
        <dbReference type="EMBL" id="KAL0432253.1"/>
    </source>
</evidence>
<dbReference type="AlphaFoldDB" id="A0AAW2VSQ6"/>
<dbReference type="SUPFAM" id="SSF81606">
    <property type="entry name" value="PP2C-like"/>
    <property type="match status" value="1"/>
</dbReference>
<reference evidence="12" key="2">
    <citation type="journal article" date="2024" name="Plant">
        <title>Genomic evolution and insights into agronomic trait innovations of Sesamum species.</title>
        <authorList>
            <person name="Miao H."/>
            <person name="Wang L."/>
            <person name="Qu L."/>
            <person name="Liu H."/>
            <person name="Sun Y."/>
            <person name="Le M."/>
            <person name="Wang Q."/>
            <person name="Wei S."/>
            <person name="Zheng Y."/>
            <person name="Lin W."/>
            <person name="Duan Y."/>
            <person name="Cao H."/>
            <person name="Xiong S."/>
            <person name="Wang X."/>
            <person name="Wei L."/>
            <person name="Li C."/>
            <person name="Ma Q."/>
            <person name="Ju M."/>
            <person name="Zhao R."/>
            <person name="Li G."/>
            <person name="Mu C."/>
            <person name="Tian Q."/>
            <person name="Mei H."/>
            <person name="Zhang T."/>
            <person name="Gao T."/>
            <person name="Zhang H."/>
        </authorList>
    </citation>
    <scope>NUCLEOTIDE SEQUENCE</scope>
    <source>
        <strain evidence="12">KEN1</strain>
    </source>
</reference>